<feature type="signal peptide" evidence="1">
    <location>
        <begin position="1"/>
        <end position="20"/>
    </location>
</feature>
<dbReference type="SUPFAM" id="SSF56935">
    <property type="entry name" value="Porins"/>
    <property type="match status" value="1"/>
</dbReference>
<evidence type="ECO:0000313" key="3">
    <source>
        <dbReference type="Proteomes" id="UP000183085"/>
    </source>
</evidence>
<comment type="caution">
    <text evidence="2">The sequence shown here is derived from an EMBL/GenBank/DDBJ whole genome shotgun (WGS) entry which is preliminary data.</text>
</comment>
<name>A0A1J5DXN7_9BACT</name>
<organism evidence="2 3">
    <name type="scientific">Candidatus Desantisbacteria bacterium CG2_30_40_21</name>
    <dbReference type="NCBI Taxonomy" id="1817895"/>
    <lineage>
        <taxon>Bacteria</taxon>
        <taxon>Candidatus Desantisiibacteriota</taxon>
    </lineage>
</organism>
<reference evidence="2 3" key="1">
    <citation type="journal article" date="2016" name="Environ. Microbiol.">
        <title>Genomic resolution of a cold subsurface aquifer community provides metabolic insights for novel microbes adapted to high CO concentrations.</title>
        <authorList>
            <person name="Probst A.J."/>
            <person name="Castelle C.J."/>
            <person name="Singh A."/>
            <person name="Brown C.T."/>
            <person name="Anantharaman K."/>
            <person name="Sharon I."/>
            <person name="Hug L.A."/>
            <person name="Burstein D."/>
            <person name="Emerson J.B."/>
            <person name="Thomas B.C."/>
            <person name="Banfield J.F."/>
        </authorList>
    </citation>
    <scope>NUCLEOTIDE SEQUENCE [LARGE SCALE GENOMIC DNA]</scope>
    <source>
        <strain evidence="2">CG2_30_40_21</strain>
    </source>
</reference>
<dbReference type="EMBL" id="MNYI01000224">
    <property type="protein sequence ID" value="OIP37082.1"/>
    <property type="molecule type" value="Genomic_DNA"/>
</dbReference>
<keyword evidence="1" id="KW-0732">Signal</keyword>
<accession>A0A1J5DXN7</accession>
<evidence type="ECO:0000313" key="2">
    <source>
        <dbReference type="EMBL" id="OIP37082.1"/>
    </source>
</evidence>
<dbReference type="AlphaFoldDB" id="A0A1J5DXN7"/>
<protein>
    <recommendedName>
        <fullName evidence="4">Porin domain-containing protein</fullName>
    </recommendedName>
</protein>
<evidence type="ECO:0008006" key="4">
    <source>
        <dbReference type="Google" id="ProtNLM"/>
    </source>
</evidence>
<feature type="chain" id="PRO_5012023687" description="Porin domain-containing protein" evidence="1">
    <location>
        <begin position="21"/>
        <end position="395"/>
    </location>
</feature>
<proteinExistence type="predicted"/>
<gene>
    <name evidence="2" type="ORF">AUJ95_08770</name>
</gene>
<sequence length="395" mass="40945">MRKLLLSGLMVSVMAMPALAGLNYPNVSVKGDLSLKSITDTNVLKAKQDYVQLVSKLLLSGELTDNVGLNATLRNVSTQGNSDNADLNAVLSLTEVYQVNLTVKDIAGVDAVIGRQNIGEKKNALVFQSSAADAIKLSRKCGPVDVTVVSANGPAERDDISAILLGGKIGEVNAALARYEQGPGTDSTKSTNAVLDFAVSGKIPVACGINASLEYAMQSADKTSAVVKKDATAMLVKLGCSGCDMGVGKVSCGLTYLNTSGDENSTDDKDGDYTGINPSLKLTEIASDIAAGSKNDDLAYKTAIANRNAIVLNLGLAPAAVEGLNLGFAYGTYKLNEKDSAGETKYATEINLTAGYKASDAVSLSLLLAQLDPGKALSSNTDKATKIQAGMKIAF</sequence>
<dbReference type="Proteomes" id="UP000183085">
    <property type="component" value="Unassembled WGS sequence"/>
</dbReference>
<evidence type="ECO:0000256" key="1">
    <source>
        <dbReference type="SAM" id="SignalP"/>
    </source>
</evidence>